<evidence type="ECO:0000313" key="2">
    <source>
        <dbReference type="Proteomes" id="UP000255417"/>
    </source>
</evidence>
<proteinExistence type="predicted"/>
<accession>A0A379C9Z1</accession>
<reference evidence="1 2" key="1">
    <citation type="submission" date="2018-06" db="EMBL/GenBank/DDBJ databases">
        <authorList>
            <consortium name="Pathogen Informatics"/>
            <person name="Doyle S."/>
        </authorList>
    </citation>
    <scope>NUCLEOTIDE SEQUENCE [LARGE SCALE GENOMIC DNA]</scope>
    <source>
        <strain evidence="1 2">NCTC12872</strain>
    </source>
</reference>
<keyword evidence="2" id="KW-1185">Reference proteome</keyword>
<dbReference type="InterPro" id="IPR016912">
    <property type="entry name" value="Phage_P2_GpU"/>
</dbReference>
<dbReference type="InterPro" id="IPR009734">
    <property type="entry name" value="Myoviridae_GpU"/>
</dbReference>
<name>A0A379C9Z1_9PAST</name>
<organism evidence="1 2">
    <name type="scientific">Phocoenobacter uteri</name>
    <dbReference type="NCBI Taxonomy" id="146806"/>
    <lineage>
        <taxon>Bacteria</taxon>
        <taxon>Pseudomonadati</taxon>
        <taxon>Pseudomonadota</taxon>
        <taxon>Gammaproteobacteria</taxon>
        <taxon>Pasteurellales</taxon>
        <taxon>Pasteurellaceae</taxon>
        <taxon>Phocoenobacter</taxon>
    </lineage>
</organism>
<gene>
    <name evidence="1" type="ORF">NCTC12872_01059</name>
</gene>
<dbReference type="Pfam" id="PF06995">
    <property type="entry name" value="Phage_P2_GpU"/>
    <property type="match status" value="1"/>
</dbReference>
<dbReference type="EMBL" id="UGTA01000001">
    <property type="protein sequence ID" value="SUB59084.1"/>
    <property type="molecule type" value="Genomic_DNA"/>
</dbReference>
<dbReference type="OrthoDB" id="1550902at2"/>
<protein>
    <submittedName>
        <fullName evidence="1">Phage protein U</fullName>
    </submittedName>
</protein>
<dbReference type="PIRSF" id="PIRSF029208">
    <property type="entry name" value="Phage_tail_GPU"/>
    <property type="match status" value="1"/>
</dbReference>
<sequence>MLQNSAMMSLGYFVFTRSTIPYQETNRELSWRHPTNAVVGGLPRTQFTGKESEQITISGTLMPEITGGDLSIKLLELMAEKGKPYPLIEGATFMIVGWFVIESISHSGSFFFGDGKARKIEFSMNLKRVDDSILSNIIDDVLDFV</sequence>
<dbReference type="RefSeq" id="WP_115315579.1">
    <property type="nucleotide sequence ID" value="NZ_LWIF01000001.1"/>
</dbReference>
<dbReference type="AlphaFoldDB" id="A0A379C9Z1"/>
<evidence type="ECO:0000313" key="1">
    <source>
        <dbReference type="EMBL" id="SUB59084.1"/>
    </source>
</evidence>
<dbReference type="Proteomes" id="UP000255417">
    <property type="component" value="Unassembled WGS sequence"/>
</dbReference>